<name>A0A0B4ZUM3_9ABAC</name>
<dbReference type="OrthoDB" id="16714at10239"/>
<dbReference type="GeneID" id="22974453"/>
<keyword evidence="3" id="KW-1185">Reference proteome</keyword>
<evidence type="ECO:0000313" key="3">
    <source>
        <dbReference type="Proteomes" id="UP000203835"/>
    </source>
</evidence>
<keyword evidence="1" id="KW-0472">Membrane</keyword>
<organism evidence="2 3">
    <name type="scientific">Pseudoplusia includens SNPV IE</name>
    <dbReference type="NCBI Taxonomy" id="1592335"/>
    <lineage>
        <taxon>Viruses</taxon>
        <taxon>Viruses incertae sedis</taxon>
        <taxon>Naldaviricetes</taxon>
        <taxon>Lefavirales</taxon>
        <taxon>Baculoviridae</taxon>
        <taxon>Alphabaculovirus</taxon>
        <taxon>Alphabaculovirus chrincludentis</taxon>
        <taxon>Alphabaculovirus alterchrincludentis</taxon>
    </lineage>
</organism>
<evidence type="ECO:0000256" key="1">
    <source>
        <dbReference type="SAM" id="Phobius"/>
    </source>
</evidence>
<keyword evidence="1" id="KW-1133">Transmembrane helix</keyword>
<dbReference type="Proteomes" id="UP000203835">
    <property type="component" value="Segment"/>
</dbReference>
<dbReference type="RefSeq" id="YP_009116999.1">
    <property type="nucleotide sequence ID" value="NC_026268.1"/>
</dbReference>
<feature type="transmembrane region" description="Helical" evidence="1">
    <location>
        <begin position="15"/>
        <end position="38"/>
    </location>
</feature>
<protein>
    <submittedName>
        <fullName evidence="2">Per os infectivity factor 4</fullName>
    </submittedName>
</protein>
<dbReference type="EMBL" id="KJ631622">
    <property type="protein sequence ID" value="AJD80776.1"/>
    <property type="molecule type" value="Genomic_DNA"/>
</dbReference>
<keyword evidence="1" id="KW-0812">Transmembrane</keyword>
<accession>A0A0B4ZUM3</accession>
<dbReference type="KEGG" id="vg:22974453"/>
<sequence>MTVLSPIVLKMFSKIILDLIGSAAILGLLNFFVALLFINPYRRDIDRLVRDHKQTLQFGAYIDIFDLSTSQQIERLFIIKPENVILYNTNGSLFYYLASTSLLCPNEFSLIRFTRSEIVAFNDSGQLNTVCTNVSSLVIIEHFMTLKNNIADDRILLSVDEIHYTIIDIINLLLDSGYVYLQ</sequence>
<reference evidence="2 3" key="2">
    <citation type="journal article" date="2015" name="BMC Genomics">
        <title>The genome sequence of Pseudoplusia includens single nucleopolyhedrovirus and an analysis of p26 gene evolution in the baculoviruses.</title>
        <authorList>
            <person name="Craveiro S.R."/>
            <person name="Inglis P.W."/>
            <person name="Togawa R.C."/>
            <person name="Grynberg P."/>
            <person name="Melo F.L."/>
            <person name="Ribeiro Z.M.A."/>
            <person name="Ribeiro B.M."/>
            <person name="Bao S.N."/>
            <person name="Castro M.E.B."/>
        </authorList>
    </citation>
    <scope>NUCLEOTIDE SEQUENCE [LARGE SCALE GENOMIC DNA]</scope>
</reference>
<proteinExistence type="predicted"/>
<reference evidence="2 3" key="1">
    <citation type="journal article" date="2013" name="J. Invertebr. Pathol.">
        <title>Pseudoplusia includens single nucleopolyhedrovirus: genetic diversity, phylogeny and hypervariability of the pif-2 gene.</title>
        <authorList>
            <person name="Craveiro S.R."/>
            <person name="Melo F.L."/>
            <person name="Ribeiro Z.M."/>
            <person name="Ribeiro B.M."/>
            <person name="Bao S.N."/>
            <person name="Inglis P.W."/>
            <person name="Castro M.E."/>
        </authorList>
    </citation>
    <scope>NUCLEOTIDE SEQUENCE [LARGE SCALE GENOMIC DNA]</scope>
</reference>
<dbReference type="Pfam" id="PF04798">
    <property type="entry name" value="Baculo_19"/>
    <property type="match status" value="1"/>
</dbReference>
<evidence type="ECO:0000313" key="2">
    <source>
        <dbReference type="EMBL" id="AJD80776.1"/>
    </source>
</evidence>
<gene>
    <name evidence="2" type="primary">ORF-86</name>
</gene>
<dbReference type="InterPro" id="IPR006883">
    <property type="entry name" value="AcMNPV_PIF-4"/>
</dbReference>